<organism evidence="1 2">
    <name type="scientific">Turnera subulata</name>
    <dbReference type="NCBI Taxonomy" id="218843"/>
    <lineage>
        <taxon>Eukaryota</taxon>
        <taxon>Viridiplantae</taxon>
        <taxon>Streptophyta</taxon>
        <taxon>Embryophyta</taxon>
        <taxon>Tracheophyta</taxon>
        <taxon>Spermatophyta</taxon>
        <taxon>Magnoliopsida</taxon>
        <taxon>eudicotyledons</taxon>
        <taxon>Gunneridae</taxon>
        <taxon>Pentapetalae</taxon>
        <taxon>rosids</taxon>
        <taxon>fabids</taxon>
        <taxon>Malpighiales</taxon>
        <taxon>Passifloraceae</taxon>
        <taxon>Turnera</taxon>
    </lineage>
</organism>
<gene>
    <name evidence="1" type="ORF">Tsubulata_035182</name>
</gene>
<dbReference type="AlphaFoldDB" id="A0A9Q0F1U6"/>
<keyword evidence="2" id="KW-1185">Reference proteome</keyword>
<reference evidence="1" key="2">
    <citation type="journal article" date="2023" name="Plants (Basel)">
        <title>Annotation of the Turnera subulata (Passifloraceae) Draft Genome Reveals the S-Locus Evolved after the Divergence of Turneroideae from Passifloroideae in a Stepwise Manner.</title>
        <authorList>
            <person name="Henning P.M."/>
            <person name="Roalson E.H."/>
            <person name="Mir W."/>
            <person name="McCubbin A.G."/>
            <person name="Shore J.S."/>
        </authorList>
    </citation>
    <scope>NUCLEOTIDE SEQUENCE</scope>
    <source>
        <strain evidence="1">F60SS</strain>
    </source>
</reference>
<dbReference type="EMBL" id="JAKUCV010007435">
    <property type="protein sequence ID" value="KAJ4823510.1"/>
    <property type="molecule type" value="Genomic_DNA"/>
</dbReference>
<comment type="caution">
    <text evidence="1">The sequence shown here is derived from an EMBL/GenBank/DDBJ whole genome shotgun (WGS) entry which is preliminary data.</text>
</comment>
<dbReference type="SUPFAM" id="SSF57997">
    <property type="entry name" value="Tropomyosin"/>
    <property type="match status" value="1"/>
</dbReference>
<dbReference type="OrthoDB" id="837511at2759"/>
<evidence type="ECO:0008006" key="3">
    <source>
        <dbReference type="Google" id="ProtNLM"/>
    </source>
</evidence>
<evidence type="ECO:0000313" key="1">
    <source>
        <dbReference type="EMBL" id="KAJ4823510.1"/>
    </source>
</evidence>
<reference evidence="1" key="1">
    <citation type="submission" date="2022-02" db="EMBL/GenBank/DDBJ databases">
        <authorList>
            <person name="Henning P.M."/>
            <person name="McCubbin A.G."/>
            <person name="Shore J.S."/>
        </authorList>
    </citation>
    <scope>NUCLEOTIDE SEQUENCE</scope>
    <source>
        <strain evidence="1">F60SS</strain>
        <tissue evidence="1">Leaves</tissue>
    </source>
</reference>
<accession>A0A9Q0F1U6</accession>
<proteinExistence type="predicted"/>
<evidence type="ECO:0000313" key="2">
    <source>
        <dbReference type="Proteomes" id="UP001141552"/>
    </source>
</evidence>
<dbReference type="Proteomes" id="UP001141552">
    <property type="component" value="Unassembled WGS sequence"/>
</dbReference>
<protein>
    <recommendedName>
        <fullName evidence="3">FRIGIDA-like protein</fullName>
    </recommendedName>
</protein>
<dbReference type="PANTHER" id="PTHR31791:SF37">
    <property type="entry name" value="A_TM021B04.7 PROTEIN"/>
    <property type="match status" value="1"/>
</dbReference>
<name>A0A9Q0F1U6_9ROSI</name>
<sequence>METTMDMDPLKLAQMKQEEVHRCMDEVQAKASSFLEFTLQWKDLEAYLDSWKASLQMQEEELDLKEKKLGETAKLLEEREKGWKAKRKMFERCLGKLVVKQKRLDALVTMITKCEIELDSKKKKISECDGELKLAKQSILEHREELGLVRKSVKDLDDQLQTKEKHLASIKMSIEEFELKLDSKRKEFCSAQEKMSECNRQLGLIEQTILEHTEELGLVTNSVKDLDDQLQTKEKHSASIKMSIEEFELKLDSKRKEFGAAQEKMSECNRQLGLIEQSIREHQIQMELDSVKGSLKDCCEELESKKEELGSIQRILEKNKEKGKSLPALEADLFFVMVSFILGSSLATFRKMIVPPEDARVSDQICPPDTTSQATSIADALPSSQRESIGEHELMHFEVSDALRLFPDPAEFVLEMMQVSYSQEKIFLLNQLTKVLAALRPQVKGQAKRLADIWKRDARLETENSGEVLALLQFQAIYVLEPLFRDDILRLVEQKHTPGLTQAFSTTDKITVYAFLPTFQEEDLFCKLCHLRFRENCQELVKRMLLFAPGVNRQILLPKYNLRFPYYMPMMNYSSRVCKLTDTMHHKRPQAMQDIQIELVLITANLSLGTSALIAQ</sequence>
<dbReference type="PANTHER" id="PTHR31791">
    <property type="entry name" value="FRIGIDA-LIKE PROTEIN 3-RELATED"/>
    <property type="match status" value="1"/>
</dbReference>